<dbReference type="Gene3D" id="3.20.140.10">
    <property type="entry name" value="nicotinate phosphoribosyltransferase"/>
    <property type="match status" value="1"/>
</dbReference>
<keyword evidence="8" id="KW-0808">Transferase</keyword>
<dbReference type="AlphaFoldDB" id="A0A0G0GZ63"/>
<evidence type="ECO:0000256" key="5">
    <source>
        <dbReference type="ARBA" id="ARBA00022598"/>
    </source>
</evidence>
<evidence type="ECO:0000313" key="9">
    <source>
        <dbReference type="Proteomes" id="UP000033876"/>
    </source>
</evidence>
<evidence type="ECO:0000313" key="8">
    <source>
        <dbReference type="EMBL" id="KKQ35297.1"/>
    </source>
</evidence>
<dbReference type="UniPathway" id="UPA00253">
    <property type="reaction ID" value="UER00457"/>
</dbReference>
<dbReference type="GO" id="GO:0016757">
    <property type="term" value="F:glycosyltransferase activity"/>
    <property type="evidence" value="ECO:0007669"/>
    <property type="project" value="UniProtKB-KW"/>
</dbReference>
<evidence type="ECO:0000256" key="6">
    <source>
        <dbReference type="ARBA" id="ARBA00022642"/>
    </source>
</evidence>
<reference evidence="8 9" key="1">
    <citation type="journal article" date="2015" name="Nature">
        <title>rRNA introns, odd ribosomes, and small enigmatic genomes across a large radiation of phyla.</title>
        <authorList>
            <person name="Brown C.T."/>
            <person name="Hug L.A."/>
            <person name="Thomas B.C."/>
            <person name="Sharon I."/>
            <person name="Castelle C.J."/>
            <person name="Singh A."/>
            <person name="Wilkins M.J."/>
            <person name="Williams K.H."/>
            <person name="Banfield J.F."/>
        </authorList>
    </citation>
    <scope>NUCLEOTIDE SEQUENCE [LARGE SCALE GENOMIC DNA]</scope>
</reference>
<gene>
    <name evidence="8" type="ORF">US50_C0019G0019</name>
</gene>
<comment type="similarity">
    <text evidence="2">Belongs to the NAPRTase family.</text>
</comment>
<keyword evidence="8" id="KW-0328">Glycosyltransferase</keyword>
<dbReference type="Pfam" id="PF04095">
    <property type="entry name" value="NAPRTase"/>
    <property type="match status" value="1"/>
</dbReference>
<dbReference type="EC" id="6.3.4.21" evidence="3"/>
<proteinExistence type="inferred from homology"/>
<sequence>KWKKFMHAEIPVLRIVNGLFYRAQLKKMSRLEREAIYAEGIKRLHEKIKLLKMHPQVKFSDFGNRRSFSAPWHEFVVARITEELPDQFMGTSNTKLAMEYNQMAIGTCAHELSMIFAALQFDGTNESLKKSFVTLHENWWEKYGHGLSIFLPDTFGTNYALSILPYDMIKDWKGSRIDSMDPIACGNLWIFEYQRRGIDPRQKMIIPSDGLDVPSMIKITQEFMNRIKVSHGIGTKLTNDLGLKQLSIVVKPHSANGKPCVKLSDNIAKAMGEPEAVEAYKKAVGYNVTENKACEV</sequence>
<evidence type="ECO:0000259" key="7">
    <source>
        <dbReference type="Pfam" id="PF04095"/>
    </source>
</evidence>
<keyword evidence="5" id="KW-0436">Ligase</keyword>
<dbReference type="InterPro" id="IPR036068">
    <property type="entry name" value="Nicotinate_pribotase-like_C"/>
</dbReference>
<keyword evidence="4" id="KW-0597">Phosphoprotein</keyword>
<dbReference type="GO" id="GO:0005829">
    <property type="term" value="C:cytosol"/>
    <property type="evidence" value="ECO:0007669"/>
    <property type="project" value="TreeGrafter"/>
</dbReference>
<feature type="domain" description="Nicotinate/nicotinamide phosphoribosyltransferase" evidence="7">
    <location>
        <begin position="58"/>
        <end position="282"/>
    </location>
</feature>
<accession>A0A0G0GZ63</accession>
<evidence type="ECO:0000256" key="4">
    <source>
        <dbReference type="ARBA" id="ARBA00022553"/>
    </source>
</evidence>
<dbReference type="Proteomes" id="UP000033876">
    <property type="component" value="Unassembled WGS sequence"/>
</dbReference>
<dbReference type="PANTHER" id="PTHR11098">
    <property type="entry name" value="NICOTINATE PHOSPHORIBOSYLTRANSFERASE"/>
    <property type="match status" value="1"/>
</dbReference>
<evidence type="ECO:0000256" key="2">
    <source>
        <dbReference type="ARBA" id="ARBA00010897"/>
    </source>
</evidence>
<evidence type="ECO:0000256" key="3">
    <source>
        <dbReference type="ARBA" id="ARBA00013236"/>
    </source>
</evidence>
<dbReference type="PANTHER" id="PTHR11098:SF1">
    <property type="entry name" value="NICOTINATE PHOSPHORIBOSYLTRANSFERASE"/>
    <property type="match status" value="1"/>
</dbReference>
<feature type="non-terminal residue" evidence="8">
    <location>
        <position position="1"/>
    </location>
</feature>
<dbReference type="EMBL" id="LBTF01000019">
    <property type="protein sequence ID" value="KKQ35297.1"/>
    <property type="molecule type" value="Genomic_DNA"/>
</dbReference>
<protein>
    <recommendedName>
        <fullName evidence="3">nicotinate phosphoribosyltransferase</fullName>
        <ecNumber evidence="3">6.3.4.21</ecNumber>
    </recommendedName>
</protein>
<dbReference type="InterPro" id="IPR041525">
    <property type="entry name" value="N/Namide_PRibTrfase"/>
</dbReference>
<keyword evidence="6" id="KW-0662">Pyridine nucleotide biosynthesis</keyword>
<dbReference type="GO" id="GO:0034355">
    <property type="term" value="P:NAD+ biosynthetic process via the salvage pathway"/>
    <property type="evidence" value="ECO:0007669"/>
    <property type="project" value="TreeGrafter"/>
</dbReference>
<evidence type="ECO:0000256" key="1">
    <source>
        <dbReference type="ARBA" id="ARBA00004952"/>
    </source>
</evidence>
<comment type="pathway">
    <text evidence="1">Cofactor biosynthesis; NAD(+) biosynthesis; nicotinate D-ribonucleotide from nicotinate: step 1/1.</text>
</comment>
<dbReference type="InterPro" id="IPR007229">
    <property type="entry name" value="Nic_PRibTrfase-Fam"/>
</dbReference>
<dbReference type="SUPFAM" id="SSF51690">
    <property type="entry name" value="Nicotinate/Quinolinate PRTase C-terminal domain-like"/>
    <property type="match status" value="1"/>
</dbReference>
<dbReference type="GO" id="GO:0004516">
    <property type="term" value="F:nicotinate phosphoribosyltransferase activity"/>
    <property type="evidence" value="ECO:0007669"/>
    <property type="project" value="UniProtKB-EC"/>
</dbReference>
<comment type="caution">
    <text evidence="8">The sequence shown here is derived from an EMBL/GenBank/DDBJ whole genome shotgun (WGS) entry which is preliminary data.</text>
</comment>
<name>A0A0G0GZ63_9BACT</name>
<organism evidence="8 9">
    <name type="scientific">Candidatus Nomurabacteria bacterium GW2011_GWB1_37_5</name>
    <dbReference type="NCBI Taxonomy" id="1618742"/>
    <lineage>
        <taxon>Bacteria</taxon>
        <taxon>Candidatus Nomuraibacteriota</taxon>
    </lineage>
</organism>